<evidence type="ECO:0000313" key="5">
    <source>
        <dbReference type="Proteomes" id="UP000257039"/>
    </source>
</evidence>
<protein>
    <recommendedName>
        <fullName evidence="1 2">Protein ApaG</fullName>
    </recommendedName>
</protein>
<proteinExistence type="inferred from homology"/>
<dbReference type="HAMAP" id="MF_00791">
    <property type="entry name" value="ApaG"/>
    <property type="match status" value="1"/>
</dbReference>
<dbReference type="InterPro" id="IPR007474">
    <property type="entry name" value="ApaG_domain"/>
</dbReference>
<keyword evidence="5" id="KW-1185">Reference proteome</keyword>
<evidence type="ECO:0000256" key="2">
    <source>
        <dbReference type="HAMAP-Rule" id="MF_00791"/>
    </source>
</evidence>
<sequence length="129" mass="14221">MTESTVDPSQVKITVKTEYLDEQSEPEKQCFAFRYTITIHNASDSPIQLLARHWIITNADAQQEEVHGEGVVGEKPLIGVDTSYSYSSHCVLNTPIGSMSGSYYMVTATGEAFQVPIPTFTLAIPNVLH</sequence>
<dbReference type="PANTHER" id="PTHR47191">
    <property type="entry name" value="OS05G0170800 PROTEIN"/>
    <property type="match status" value="1"/>
</dbReference>
<dbReference type="SUPFAM" id="SSF110069">
    <property type="entry name" value="ApaG-like"/>
    <property type="match status" value="1"/>
</dbReference>
<feature type="domain" description="ApaG" evidence="3">
    <location>
        <begin position="5"/>
        <end position="129"/>
    </location>
</feature>
<evidence type="ECO:0000259" key="3">
    <source>
        <dbReference type="PROSITE" id="PS51087"/>
    </source>
</evidence>
<accession>A0A4P9VQD4</accession>
<name>A0A4P9VQD4_9GAMM</name>
<dbReference type="Gene3D" id="2.60.40.1470">
    <property type="entry name" value="ApaG domain"/>
    <property type="match status" value="1"/>
</dbReference>
<organism evidence="4 5">
    <name type="scientific">Zooshikella ganghwensis</name>
    <dbReference type="NCBI Taxonomy" id="202772"/>
    <lineage>
        <taxon>Bacteria</taxon>
        <taxon>Pseudomonadati</taxon>
        <taxon>Pseudomonadota</taxon>
        <taxon>Gammaproteobacteria</taxon>
        <taxon>Oceanospirillales</taxon>
        <taxon>Zooshikellaceae</taxon>
        <taxon>Zooshikella</taxon>
    </lineage>
</organism>
<dbReference type="Proteomes" id="UP000257039">
    <property type="component" value="Unassembled WGS sequence"/>
</dbReference>
<dbReference type="NCBIfam" id="NF003967">
    <property type="entry name" value="PRK05461.1"/>
    <property type="match status" value="1"/>
</dbReference>
<dbReference type="RefSeq" id="WP_094788658.1">
    <property type="nucleotide sequence ID" value="NZ_JAEVHG010000016.1"/>
</dbReference>
<dbReference type="InterPro" id="IPR023065">
    <property type="entry name" value="Uncharacterised_ApaG"/>
</dbReference>
<reference evidence="4 5" key="1">
    <citation type="submission" date="2017-04" db="EMBL/GenBank/DDBJ databases">
        <title>Draft genome sequence of Zooshikella ganghwensis VG4 isolated from Red Sea sediments.</title>
        <authorList>
            <person name="Rehman Z."/>
            <person name="Alam I."/>
            <person name="Kamau A."/>
            <person name="Bajic V."/>
            <person name="Leiknes T."/>
        </authorList>
    </citation>
    <scope>NUCLEOTIDE SEQUENCE [LARGE SCALE GENOMIC DNA]</scope>
    <source>
        <strain evidence="4 5">VG4</strain>
    </source>
</reference>
<dbReference type="InterPro" id="IPR050718">
    <property type="entry name" value="ApaG-like"/>
</dbReference>
<evidence type="ECO:0000256" key="1">
    <source>
        <dbReference type="ARBA" id="ARBA00017693"/>
    </source>
</evidence>
<dbReference type="PROSITE" id="PS51087">
    <property type="entry name" value="APAG"/>
    <property type="match status" value="1"/>
</dbReference>
<dbReference type="PANTHER" id="PTHR47191:SF2">
    <property type="entry name" value="OS05G0170800 PROTEIN"/>
    <property type="match status" value="1"/>
</dbReference>
<gene>
    <name evidence="2" type="primary">apaG</name>
    <name evidence="4" type="ORF">B9G39_21110</name>
</gene>
<evidence type="ECO:0000313" key="4">
    <source>
        <dbReference type="EMBL" id="RDH45745.1"/>
    </source>
</evidence>
<dbReference type="InterPro" id="IPR036767">
    <property type="entry name" value="ApaG_sf"/>
</dbReference>
<dbReference type="Pfam" id="PF04379">
    <property type="entry name" value="DUF525"/>
    <property type="match status" value="1"/>
</dbReference>
<dbReference type="EMBL" id="NDXW01000001">
    <property type="protein sequence ID" value="RDH45745.1"/>
    <property type="molecule type" value="Genomic_DNA"/>
</dbReference>
<dbReference type="AlphaFoldDB" id="A0A4P9VQD4"/>
<comment type="caution">
    <text evidence="4">The sequence shown here is derived from an EMBL/GenBank/DDBJ whole genome shotgun (WGS) entry which is preliminary data.</text>
</comment>